<dbReference type="Proteomes" id="UP000076842">
    <property type="component" value="Unassembled WGS sequence"/>
</dbReference>
<feature type="compositionally biased region" description="Polar residues" evidence="1">
    <location>
        <begin position="287"/>
        <end position="296"/>
    </location>
</feature>
<evidence type="ECO:0000256" key="1">
    <source>
        <dbReference type="SAM" id="MobiDB-lite"/>
    </source>
</evidence>
<feature type="transmembrane region" description="Helical" evidence="2">
    <location>
        <begin position="224"/>
        <end position="246"/>
    </location>
</feature>
<dbReference type="OrthoDB" id="3354175at2759"/>
<feature type="compositionally biased region" description="Basic and acidic residues" evidence="1">
    <location>
        <begin position="302"/>
        <end position="314"/>
    </location>
</feature>
<protein>
    <submittedName>
        <fullName evidence="3">Uncharacterized protein</fullName>
    </submittedName>
</protein>
<evidence type="ECO:0000313" key="3">
    <source>
        <dbReference type="EMBL" id="KZT56727.1"/>
    </source>
</evidence>
<keyword evidence="2" id="KW-0812">Transmembrane</keyword>
<evidence type="ECO:0000313" key="4">
    <source>
        <dbReference type="Proteomes" id="UP000076842"/>
    </source>
</evidence>
<feature type="transmembrane region" description="Helical" evidence="2">
    <location>
        <begin position="184"/>
        <end position="203"/>
    </location>
</feature>
<keyword evidence="2" id="KW-0472">Membrane</keyword>
<dbReference type="InParanoid" id="A0A165FGW3"/>
<feature type="transmembrane region" description="Helical" evidence="2">
    <location>
        <begin position="252"/>
        <end position="276"/>
    </location>
</feature>
<evidence type="ECO:0000256" key="2">
    <source>
        <dbReference type="SAM" id="Phobius"/>
    </source>
</evidence>
<proteinExistence type="predicted"/>
<name>A0A165FGW3_9BASI</name>
<gene>
    <name evidence="3" type="ORF">CALCODRAFT_517952</name>
</gene>
<dbReference type="EMBL" id="KV423973">
    <property type="protein sequence ID" value="KZT56727.1"/>
    <property type="molecule type" value="Genomic_DNA"/>
</dbReference>
<feature type="transmembrane region" description="Helical" evidence="2">
    <location>
        <begin position="58"/>
        <end position="79"/>
    </location>
</feature>
<feature type="transmembrane region" description="Helical" evidence="2">
    <location>
        <begin position="25"/>
        <end position="51"/>
    </location>
</feature>
<keyword evidence="2" id="KW-1133">Transmembrane helix</keyword>
<accession>A0A165FGW3</accession>
<reference evidence="3 4" key="1">
    <citation type="journal article" date="2016" name="Mol. Biol. Evol.">
        <title>Comparative Genomics of Early-Diverging Mushroom-Forming Fungi Provides Insights into the Origins of Lignocellulose Decay Capabilities.</title>
        <authorList>
            <person name="Nagy L.G."/>
            <person name="Riley R."/>
            <person name="Tritt A."/>
            <person name="Adam C."/>
            <person name="Daum C."/>
            <person name="Floudas D."/>
            <person name="Sun H."/>
            <person name="Yadav J.S."/>
            <person name="Pangilinan J."/>
            <person name="Larsson K.H."/>
            <person name="Matsuura K."/>
            <person name="Barry K."/>
            <person name="Labutti K."/>
            <person name="Kuo R."/>
            <person name="Ohm R.A."/>
            <person name="Bhattacharya S.S."/>
            <person name="Shirouzu T."/>
            <person name="Yoshinaga Y."/>
            <person name="Martin F.M."/>
            <person name="Grigoriev I.V."/>
            <person name="Hibbett D.S."/>
        </authorList>
    </citation>
    <scope>NUCLEOTIDE SEQUENCE [LARGE SCALE GENOMIC DNA]</scope>
    <source>
        <strain evidence="3 4">HHB12733</strain>
    </source>
</reference>
<feature type="transmembrane region" description="Helical" evidence="2">
    <location>
        <begin position="114"/>
        <end position="132"/>
    </location>
</feature>
<organism evidence="3 4">
    <name type="scientific">Calocera cornea HHB12733</name>
    <dbReference type="NCBI Taxonomy" id="1353952"/>
    <lineage>
        <taxon>Eukaryota</taxon>
        <taxon>Fungi</taxon>
        <taxon>Dikarya</taxon>
        <taxon>Basidiomycota</taxon>
        <taxon>Agaricomycotina</taxon>
        <taxon>Dacrymycetes</taxon>
        <taxon>Dacrymycetales</taxon>
        <taxon>Dacrymycetaceae</taxon>
        <taxon>Calocera</taxon>
    </lineage>
</organism>
<sequence>MSSAASTNSTEYDSSPIAVGGTQNALLGGLAMMGLYGVHFVLFCATVYVLCIRPKRQINWVLLVSGIFVFIFTSMDLFIECHRLLIGLLYMPVGPVSDAYFNSGGDWPFGLQDTVRVINVLIADAVLTYRVWCVWERRWYVVIFNILCWLATVVTSIRILQLQIFWIETPVDFFYLTDMTKWSLATQCLTLAQTVTATALIGFRRWQIDSVAYSPPERKVSTAGRILVESAILYTGLMACNVGATAPQNPGLFVILSLMSPIIGISLSGITIRVALGLSSDSKRNSLRPNGMTTGTGLDMSGQRDKNSQHTGDDDRTEWDGQDSVGLQPMSRGIGAQEAA</sequence>
<feature type="transmembrane region" description="Helical" evidence="2">
    <location>
        <begin position="139"/>
        <end position="164"/>
    </location>
</feature>
<keyword evidence="4" id="KW-1185">Reference proteome</keyword>
<dbReference type="STRING" id="1353952.A0A165FGW3"/>
<feature type="region of interest" description="Disordered" evidence="1">
    <location>
        <begin position="283"/>
        <end position="340"/>
    </location>
</feature>
<dbReference type="AlphaFoldDB" id="A0A165FGW3"/>